<evidence type="ECO:0000259" key="9">
    <source>
        <dbReference type="Pfam" id="PF18052"/>
    </source>
</evidence>
<feature type="non-terminal residue" evidence="12">
    <location>
        <position position="1"/>
    </location>
</feature>
<dbReference type="InterPro" id="IPR055414">
    <property type="entry name" value="LRR_R13L4/SHOC2-like"/>
</dbReference>
<dbReference type="InterPro" id="IPR027417">
    <property type="entry name" value="P-loop_NTPase"/>
</dbReference>
<dbReference type="InterPro" id="IPR058922">
    <property type="entry name" value="WHD_DRP"/>
</dbReference>
<name>A0A5J9SNC2_9POAL</name>
<keyword evidence="13" id="KW-1185">Reference proteome</keyword>
<dbReference type="Proteomes" id="UP000324897">
    <property type="component" value="Unassembled WGS sequence"/>
</dbReference>
<dbReference type="InterPro" id="IPR036388">
    <property type="entry name" value="WH-like_DNA-bd_sf"/>
</dbReference>
<sequence length="1053" mass="118859">MDLVVGASNGAVKSLVSKLGSLLAQEYTLIGGVRDDIQYITDELASMQAFLNRLKRDPRSSRNQQRQDWMKQVREVAYDIEDCVDDVGHRLSAEPRGSGKVVYLKKAWYMLTTLYTRHCIATEIGNLKTRAQHVSERRMRYGVKDLDDKEDDEEDNNAPRDRSAPTPRLIGARVPVGIEGAMEELKQWFTEDKQGADNPRILAIFGFGGLGKTTLAMELYREFGDRFECRASVLASQKFHLLTVLRSLINHLHQQQSGASMKDLDGIEEWGEKELKNRLANQLKAKRYLIFIDDIWSVSAWESIRDSLPRNMGSTILVTTRFKSVSEACRRQKGHAYEHKKLDPGNSYKLFKQIISGAPSDDTKNVEAVLKKCGGLPLAIIVVAGLVASKLKSDTGTEVDCYMAEVGKKLSEELENNLTTEAVTRILKHCYDHLSAELKTCLLYMSMFPKGCCISRKRLIRRWIAEGFITEIHGKTVEEVAEDYFSELIRRNLIRAVNNSSNGKVKSCQIHDMVLEFIVSKSNDENFITVVGGHWQTPLPTYKVRRLAVHKSDGQEKDTVEKMRLSHVRSLTVVRSFRALHSTLHKFQILQVLDLEGCKDLSFNELKKICNMHPLKYLSLRRTGIEKIPSKISRLEFLEVLDIRETNVSKLPASVEKLQRMTHLLAGDKSKRVGLKLTLEITKMTALRTLSGIEIWGSSTRDGQAEDEEKKEQKGEKEEEKEEDEDKKEEKEENDEDKREVGAIEVHAHSATTGAEDGTGCRCHRQFEWLFIRKGSDASMNKELRPVAALEKLTILKKFTIYMLRNFTKGDNLLPLSAIEHLSSCSLKFLEIDDDFRGFLDSSLENSQAPPEHLQTLGLSGMLSRVPKWIGRLHSLEKLTLSITSLSTETLSVLATLPELFSLIFSLDAAKKKPRVFKILHSNTLKTDGVIFVPAGGFTKLKLLCLVAPVIPPLSFLEGATPGLQRIQLRFRMIEGLYGLESLASLQQVFLAVSSQAPVDAKEKISQIKMLASLNKNCPGFVMDEYNEGDKKCKSTLVKSNRMRICFEALRSS</sequence>
<dbReference type="PANTHER" id="PTHR23155:SF934">
    <property type="entry name" value="OS11G0604900 PROTEIN"/>
    <property type="match status" value="1"/>
</dbReference>
<feature type="domain" description="Disease resistance protein winged helix" evidence="10">
    <location>
        <begin position="447"/>
        <end position="518"/>
    </location>
</feature>
<feature type="domain" description="Disease resistance N-terminal" evidence="9">
    <location>
        <begin position="11"/>
        <end position="95"/>
    </location>
</feature>
<evidence type="ECO:0000259" key="11">
    <source>
        <dbReference type="Pfam" id="PF23598"/>
    </source>
</evidence>
<dbReference type="EMBL" id="RWGY01000574">
    <property type="protein sequence ID" value="TVU00522.1"/>
    <property type="molecule type" value="Genomic_DNA"/>
</dbReference>
<proteinExistence type="inferred from homology"/>
<dbReference type="GO" id="GO:0042742">
    <property type="term" value="P:defense response to bacterium"/>
    <property type="evidence" value="ECO:0007669"/>
    <property type="project" value="UniProtKB-ARBA"/>
</dbReference>
<feature type="domain" description="Disease resistance R13L4/SHOC-2-like LRR" evidence="11">
    <location>
        <begin position="784"/>
        <end position="1019"/>
    </location>
</feature>
<comment type="caution">
    <text evidence="12">The sequence shown here is derived from an EMBL/GenBank/DDBJ whole genome shotgun (WGS) entry which is preliminary data.</text>
</comment>
<reference evidence="12 13" key="1">
    <citation type="journal article" date="2019" name="Sci. Rep.">
        <title>A high-quality genome of Eragrostis curvula grass provides insights into Poaceae evolution and supports new strategies to enhance forage quality.</title>
        <authorList>
            <person name="Carballo J."/>
            <person name="Santos B.A.C.M."/>
            <person name="Zappacosta D."/>
            <person name="Garbus I."/>
            <person name="Selva J.P."/>
            <person name="Gallo C.A."/>
            <person name="Diaz A."/>
            <person name="Albertini E."/>
            <person name="Caccamo M."/>
            <person name="Echenique V."/>
        </authorList>
    </citation>
    <scope>NUCLEOTIDE SEQUENCE [LARGE SCALE GENOMIC DNA]</scope>
    <source>
        <strain evidence="13">cv. Victoria</strain>
        <tissue evidence="12">Leaf</tissue>
    </source>
</reference>
<dbReference type="Gene3D" id="3.40.50.300">
    <property type="entry name" value="P-loop containing nucleotide triphosphate hydrolases"/>
    <property type="match status" value="1"/>
</dbReference>
<dbReference type="Pfam" id="PF23559">
    <property type="entry name" value="WHD_DRP"/>
    <property type="match status" value="1"/>
</dbReference>
<organism evidence="12 13">
    <name type="scientific">Eragrostis curvula</name>
    <name type="common">weeping love grass</name>
    <dbReference type="NCBI Taxonomy" id="38414"/>
    <lineage>
        <taxon>Eukaryota</taxon>
        <taxon>Viridiplantae</taxon>
        <taxon>Streptophyta</taxon>
        <taxon>Embryophyta</taxon>
        <taxon>Tracheophyta</taxon>
        <taxon>Spermatophyta</taxon>
        <taxon>Magnoliopsida</taxon>
        <taxon>Liliopsida</taxon>
        <taxon>Poales</taxon>
        <taxon>Poaceae</taxon>
        <taxon>PACMAD clade</taxon>
        <taxon>Chloridoideae</taxon>
        <taxon>Eragrostideae</taxon>
        <taxon>Eragrostidinae</taxon>
        <taxon>Eragrostis</taxon>
    </lineage>
</organism>
<dbReference type="InterPro" id="IPR042197">
    <property type="entry name" value="Apaf_helical"/>
</dbReference>
<dbReference type="InterPro" id="IPR002182">
    <property type="entry name" value="NB-ARC"/>
</dbReference>
<feature type="compositionally biased region" description="Basic and acidic residues" evidence="7">
    <location>
        <begin position="728"/>
        <end position="742"/>
    </location>
</feature>
<dbReference type="GO" id="GO:0043531">
    <property type="term" value="F:ADP binding"/>
    <property type="evidence" value="ECO:0007669"/>
    <property type="project" value="InterPro"/>
</dbReference>
<feature type="compositionally biased region" description="Basic and acidic residues" evidence="7">
    <location>
        <begin position="708"/>
        <end position="718"/>
    </location>
</feature>
<dbReference type="AlphaFoldDB" id="A0A5J9SNC2"/>
<dbReference type="Gene3D" id="3.80.10.10">
    <property type="entry name" value="Ribonuclease Inhibitor"/>
    <property type="match status" value="2"/>
</dbReference>
<evidence type="ECO:0000259" key="8">
    <source>
        <dbReference type="Pfam" id="PF00931"/>
    </source>
</evidence>
<feature type="region of interest" description="Disordered" evidence="7">
    <location>
        <begin position="698"/>
        <end position="742"/>
    </location>
</feature>
<dbReference type="Pfam" id="PF23598">
    <property type="entry name" value="LRR_14"/>
    <property type="match status" value="2"/>
</dbReference>
<dbReference type="PRINTS" id="PR00364">
    <property type="entry name" value="DISEASERSIST"/>
</dbReference>
<evidence type="ECO:0000256" key="6">
    <source>
        <dbReference type="ARBA" id="ARBA00023054"/>
    </source>
</evidence>
<evidence type="ECO:0000259" key="10">
    <source>
        <dbReference type="Pfam" id="PF23559"/>
    </source>
</evidence>
<comment type="similarity">
    <text evidence="1">Belongs to the disease resistance NB-LRR family.</text>
</comment>
<evidence type="ECO:0000256" key="3">
    <source>
        <dbReference type="ARBA" id="ARBA00022737"/>
    </source>
</evidence>
<protein>
    <recommendedName>
        <fullName evidence="14">AAA+ ATPase domain-containing protein</fullName>
    </recommendedName>
</protein>
<dbReference type="InterPro" id="IPR044974">
    <property type="entry name" value="Disease_R_plants"/>
</dbReference>
<evidence type="ECO:0000256" key="1">
    <source>
        <dbReference type="ARBA" id="ARBA00008894"/>
    </source>
</evidence>
<evidence type="ECO:0000256" key="7">
    <source>
        <dbReference type="SAM" id="MobiDB-lite"/>
    </source>
</evidence>
<evidence type="ECO:0000256" key="4">
    <source>
        <dbReference type="ARBA" id="ARBA00022741"/>
    </source>
</evidence>
<keyword evidence="4" id="KW-0547">Nucleotide-binding</keyword>
<dbReference type="Gene3D" id="1.10.8.430">
    <property type="entry name" value="Helical domain of apoptotic protease-activating factors"/>
    <property type="match status" value="1"/>
</dbReference>
<keyword evidence="3" id="KW-0677">Repeat</keyword>
<dbReference type="Pfam" id="PF00931">
    <property type="entry name" value="NB-ARC"/>
    <property type="match status" value="1"/>
</dbReference>
<dbReference type="Gene3D" id="1.20.5.4130">
    <property type="match status" value="1"/>
</dbReference>
<dbReference type="SUPFAM" id="SSF52058">
    <property type="entry name" value="L domain-like"/>
    <property type="match status" value="1"/>
</dbReference>
<dbReference type="GO" id="GO:0002758">
    <property type="term" value="P:innate immune response-activating signaling pathway"/>
    <property type="evidence" value="ECO:0007669"/>
    <property type="project" value="UniProtKB-ARBA"/>
</dbReference>
<evidence type="ECO:0000313" key="13">
    <source>
        <dbReference type="Proteomes" id="UP000324897"/>
    </source>
</evidence>
<dbReference type="CDD" id="cd14798">
    <property type="entry name" value="RX-CC_like"/>
    <property type="match status" value="1"/>
</dbReference>
<feature type="domain" description="NB-ARC" evidence="8">
    <location>
        <begin position="179"/>
        <end position="355"/>
    </location>
</feature>
<feature type="region of interest" description="Disordered" evidence="7">
    <location>
        <begin position="141"/>
        <end position="168"/>
    </location>
</feature>
<evidence type="ECO:0008006" key="14">
    <source>
        <dbReference type="Google" id="ProtNLM"/>
    </source>
</evidence>
<accession>A0A5J9SNC2</accession>
<evidence type="ECO:0000256" key="2">
    <source>
        <dbReference type="ARBA" id="ARBA00022614"/>
    </source>
</evidence>
<evidence type="ECO:0000256" key="5">
    <source>
        <dbReference type="ARBA" id="ARBA00022821"/>
    </source>
</evidence>
<gene>
    <name evidence="12" type="ORF">EJB05_54048</name>
</gene>
<keyword evidence="2" id="KW-0433">Leucine-rich repeat</keyword>
<dbReference type="InterPro" id="IPR041118">
    <property type="entry name" value="Rx_N"/>
</dbReference>
<keyword evidence="6" id="KW-0175">Coiled coil</keyword>
<keyword evidence="5" id="KW-0611">Plant defense</keyword>
<dbReference type="Gene3D" id="1.10.10.10">
    <property type="entry name" value="Winged helix-like DNA-binding domain superfamily/Winged helix DNA-binding domain"/>
    <property type="match status" value="1"/>
</dbReference>
<feature type="domain" description="Disease resistance R13L4/SHOC-2-like LRR" evidence="11">
    <location>
        <begin position="567"/>
        <end position="697"/>
    </location>
</feature>
<dbReference type="InterPro" id="IPR032675">
    <property type="entry name" value="LRR_dom_sf"/>
</dbReference>
<dbReference type="SUPFAM" id="SSF52540">
    <property type="entry name" value="P-loop containing nucleoside triphosphate hydrolases"/>
    <property type="match status" value="1"/>
</dbReference>
<evidence type="ECO:0000313" key="12">
    <source>
        <dbReference type="EMBL" id="TVU00522.1"/>
    </source>
</evidence>
<dbReference type="OrthoDB" id="6161812at2759"/>
<dbReference type="Gramene" id="TVU00522">
    <property type="protein sequence ID" value="TVU00522"/>
    <property type="gene ID" value="EJB05_54048"/>
</dbReference>
<dbReference type="InterPro" id="IPR038005">
    <property type="entry name" value="RX-like_CC"/>
</dbReference>
<dbReference type="GO" id="GO:0009626">
    <property type="term" value="P:plant-type hypersensitive response"/>
    <property type="evidence" value="ECO:0007669"/>
    <property type="project" value="UniProtKB-ARBA"/>
</dbReference>
<dbReference type="PANTHER" id="PTHR23155">
    <property type="entry name" value="DISEASE RESISTANCE PROTEIN RP"/>
    <property type="match status" value="1"/>
</dbReference>
<dbReference type="Pfam" id="PF18052">
    <property type="entry name" value="Rx_N"/>
    <property type="match status" value="1"/>
</dbReference>
<dbReference type="FunFam" id="1.10.10.10:FF:000322">
    <property type="entry name" value="Probable disease resistance protein At1g63360"/>
    <property type="match status" value="1"/>
</dbReference>